<dbReference type="Proteomes" id="UP000887569">
    <property type="component" value="Unplaced"/>
</dbReference>
<keyword evidence="1" id="KW-1185">Reference proteome</keyword>
<dbReference type="WBParaSite" id="PgR128_g016_t01">
    <property type="protein sequence ID" value="PgR128_g016_t01"/>
    <property type="gene ID" value="PgR128_g016"/>
</dbReference>
<organism evidence="1 2">
    <name type="scientific">Parascaris univalens</name>
    <name type="common">Nematode worm</name>
    <dbReference type="NCBI Taxonomy" id="6257"/>
    <lineage>
        <taxon>Eukaryota</taxon>
        <taxon>Metazoa</taxon>
        <taxon>Ecdysozoa</taxon>
        <taxon>Nematoda</taxon>
        <taxon>Chromadorea</taxon>
        <taxon>Rhabditida</taxon>
        <taxon>Spirurina</taxon>
        <taxon>Ascaridomorpha</taxon>
        <taxon>Ascaridoidea</taxon>
        <taxon>Ascarididae</taxon>
        <taxon>Parascaris</taxon>
    </lineage>
</organism>
<dbReference type="AlphaFoldDB" id="A0A915CCW1"/>
<evidence type="ECO:0000313" key="2">
    <source>
        <dbReference type="WBParaSite" id="PgR128_g016_t01"/>
    </source>
</evidence>
<protein>
    <submittedName>
        <fullName evidence="2">Uncharacterized protein</fullName>
    </submittedName>
</protein>
<reference evidence="2" key="1">
    <citation type="submission" date="2022-11" db="UniProtKB">
        <authorList>
            <consortium name="WormBaseParasite"/>
        </authorList>
    </citation>
    <scope>IDENTIFICATION</scope>
</reference>
<accession>A0A915CCW1</accession>
<sequence length="66" mass="7706">VYVIVDSGWAIQLQYTIHTRKVESTTRHIGGYHDGSTRFAIELVKDVESSRLFHRSPQSHQRRTRP</sequence>
<proteinExistence type="predicted"/>
<name>A0A915CCW1_PARUN</name>
<evidence type="ECO:0000313" key="1">
    <source>
        <dbReference type="Proteomes" id="UP000887569"/>
    </source>
</evidence>